<reference evidence="2" key="1">
    <citation type="submission" date="2023-05" db="EMBL/GenBank/DDBJ databases">
        <title>Anaerotaeda fermentans gen. nov., sp. nov., a novel anaerobic planctomycete of the new family within the order Sedimentisphaerales isolated from Taman Peninsula, Russia.</title>
        <authorList>
            <person name="Khomyakova M.A."/>
            <person name="Merkel A.Y."/>
            <person name="Slobodkin A.I."/>
        </authorList>
    </citation>
    <scope>NUCLEOTIDE SEQUENCE</scope>
    <source>
        <strain evidence="2">M17dextr</strain>
    </source>
</reference>
<feature type="chain" id="PRO_5043453986" description="PEP-CTERM sorting domain-containing protein" evidence="1">
    <location>
        <begin position="25"/>
        <end position="204"/>
    </location>
</feature>
<comment type="caution">
    <text evidence="2">The sequence shown here is derived from an EMBL/GenBank/DDBJ whole genome shotgun (WGS) entry which is preliminary data.</text>
</comment>
<evidence type="ECO:0008006" key="4">
    <source>
        <dbReference type="Google" id="ProtNLM"/>
    </source>
</evidence>
<proteinExistence type="predicted"/>
<name>A0AAW6TWP6_9BACT</name>
<dbReference type="RefSeq" id="WP_349245537.1">
    <property type="nucleotide sequence ID" value="NZ_JASCXX010000016.1"/>
</dbReference>
<keyword evidence="3" id="KW-1185">Reference proteome</keyword>
<accession>A0AAW6TWP6</accession>
<dbReference type="Proteomes" id="UP001431776">
    <property type="component" value="Unassembled WGS sequence"/>
</dbReference>
<evidence type="ECO:0000256" key="1">
    <source>
        <dbReference type="SAM" id="SignalP"/>
    </source>
</evidence>
<gene>
    <name evidence="2" type="ORF">QJ522_13800</name>
</gene>
<dbReference type="AlphaFoldDB" id="A0AAW6TWP6"/>
<evidence type="ECO:0000313" key="3">
    <source>
        <dbReference type="Proteomes" id="UP001431776"/>
    </source>
</evidence>
<feature type="signal peptide" evidence="1">
    <location>
        <begin position="1"/>
        <end position="24"/>
    </location>
</feature>
<keyword evidence="1" id="KW-0732">Signal</keyword>
<evidence type="ECO:0000313" key="2">
    <source>
        <dbReference type="EMBL" id="MDI6450128.1"/>
    </source>
</evidence>
<dbReference type="Gene3D" id="2.60.120.260">
    <property type="entry name" value="Galactose-binding domain-like"/>
    <property type="match status" value="1"/>
</dbReference>
<organism evidence="2 3">
    <name type="scientific">Anaerobaca lacustris</name>
    <dbReference type="NCBI Taxonomy" id="3044600"/>
    <lineage>
        <taxon>Bacteria</taxon>
        <taxon>Pseudomonadati</taxon>
        <taxon>Planctomycetota</taxon>
        <taxon>Phycisphaerae</taxon>
        <taxon>Sedimentisphaerales</taxon>
        <taxon>Anaerobacaceae</taxon>
        <taxon>Anaerobaca</taxon>
    </lineage>
</organism>
<dbReference type="EMBL" id="JASCXX010000016">
    <property type="protein sequence ID" value="MDI6450128.1"/>
    <property type="molecule type" value="Genomic_DNA"/>
</dbReference>
<sequence length="204" mass="22531">MMKTKAIAFCALTAVMLLSGAAQADVIFSENWDNGSFQYNGWTAQGNWGVQNRTARYSWNPTRSYYSHNLTSTILDASGYEDVTLDFDLFLDNWSRSTLEQLTVKVHNGSAWQQVANYTNEGGDIPWTHVTLDISEYASDNLRVRFTAHGQNSYNINAWRIDNIVLSGTLAEVIPGEPVPAPGAAVLGLLGLGAAGGRLRRRRK</sequence>
<dbReference type="InterPro" id="IPR013320">
    <property type="entry name" value="ConA-like_dom_sf"/>
</dbReference>
<protein>
    <recommendedName>
        <fullName evidence="4">PEP-CTERM sorting domain-containing protein</fullName>
    </recommendedName>
</protein>
<dbReference type="SUPFAM" id="SSF49899">
    <property type="entry name" value="Concanavalin A-like lectins/glucanases"/>
    <property type="match status" value="1"/>
</dbReference>